<keyword evidence="1" id="KW-0175">Coiled coil</keyword>
<evidence type="ECO:0000313" key="4">
    <source>
        <dbReference type="Proteomes" id="UP001291623"/>
    </source>
</evidence>
<evidence type="ECO:0000256" key="1">
    <source>
        <dbReference type="SAM" id="Coils"/>
    </source>
</evidence>
<accession>A0AAE1R0Y5</accession>
<comment type="caution">
    <text evidence="3">The sequence shown here is derived from an EMBL/GenBank/DDBJ whole genome shotgun (WGS) entry which is preliminary data.</text>
</comment>
<name>A0AAE1R0Y5_9SOLA</name>
<dbReference type="EMBL" id="JAVYJV010000021">
    <property type="protein sequence ID" value="KAK4342996.1"/>
    <property type="molecule type" value="Genomic_DNA"/>
</dbReference>
<organism evidence="3 4">
    <name type="scientific">Anisodus tanguticus</name>
    <dbReference type="NCBI Taxonomy" id="243964"/>
    <lineage>
        <taxon>Eukaryota</taxon>
        <taxon>Viridiplantae</taxon>
        <taxon>Streptophyta</taxon>
        <taxon>Embryophyta</taxon>
        <taxon>Tracheophyta</taxon>
        <taxon>Spermatophyta</taxon>
        <taxon>Magnoliopsida</taxon>
        <taxon>eudicotyledons</taxon>
        <taxon>Gunneridae</taxon>
        <taxon>Pentapetalae</taxon>
        <taxon>asterids</taxon>
        <taxon>lamiids</taxon>
        <taxon>Solanales</taxon>
        <taxon>Solanaceae</taxon>
        <taxon>Solanoideae</taxon>
        <taxon>Hyoscyameae</taxon>
        <taxon>Anisodus</taxon>
    </lineage>
</organism>
<feature type="region of interest" description="Disordered" evidence="2">
    <location>
        <begin position="1"/>
        <end position="29"/>
    </location>
</feature>
<reference evidence="3" key="1">
    <citation type="submission" date="2023-12" db="EMBL/GenBank/DDBJ databases">
        <title>Genome assembly of Anisodus tanguticus.</title>
        <authorList>
            <person name="Wang Y.-J."/>
        </authorList>
    </citation>
    <scope>NUCLEOTIDE SEQUENCE</scope>
    <source>
        <strain evidence="3">KB-2021</strain>
        <tissue evidence="3">Leaf</tissue>
    </source>
</reference>
<gene>
    <name evidence="3" type="ORF">RND71_038812</name>
</gene>
<protein>
    <submittedName>
        <fullName evidence="3">Uncharacterized protein</fullName>
    </submittedName>
</protein>
<proteinExistence type="predicted"/>
<evidence type="ECO:0000256" key="2">
    <source>
        <dbReference type="SAM" id="MobiDB-lite"/>
    </source>
</evidence>
<evidence type="ECO:0000313" key="3">
    <source>
        <dbReference type="EMBL" id="KAK4342996.1"/>
    </source>
</evidence>
<feature type="coiled-coil region" evidence="1">
    <location>
        <begin position="190"/>
        <end position="217"/>
    </location>
</feature>
<dbReference type="Proteomes" id="UP001291623">
    <property type="component" value="Unassembled WGS sequence"/>
</dbReference>
<sequence>MVKNCKPEAASASASEGRQLTPEELEKKKKKEEKFLWIKAQASSNVSKTAKKKSSKRNGGELKAFVCCPNDTVEIIKSRELEISTLATLSSLKVSLSLSGLVLFDLRLLHLLLMVSSDSDAVAPAQWPKEDVVVVSESHPFEELCISAIWLLVIQCLRLKVDIAKFEQYQSLAKIMSACGYKEKVLANVHEENTSKLGDLKQQLESYEENIESHTSN</sequence>
<dbReference type="AlphaFoldDB" id="A0AAE1R0Y5"/>
<keyword evidence="4" id="KW-1185">Reference proteome</keyword>